<dbReference type="EMBL" id="CP013729">
    <property type="protein sequence ID" value="ALV07514.1"/>
    <property type="molecule type" value="Genomic_DNA"/>
</dbReference>
<evidence type="ECO:0000313" key="4">
    <source>
        <dbReference type="Proteomes" id="UP000060699"/>
    </source>
</evidence>
<feature type="region of interest" description="Disordered" evidence="2">
    <location>
        <begin position="1"/>
        <end position="32"/>
    </location>
</feature>
<dbReference type="SUPFAM" id="SSF46785">
    <property type="entry name" value="Winged helix' DNA-binding domain"/>
    <property type="match status" value="1"/>
</dbReference>
<accession>A0A0U3MT40</accession>
<dbReference type="PANTHER" id="PTHR18964:SF149">
    <property type="entry name" value="BIFUNCTIONAL UDP-N-ACETYLGLUCOSAMINE 2-EPIMERASE_N-ACETYLMANNOSAMINE KINASE"/>
    <property type="match status" value="1"/>
</dbReference>
<proteinExistence type="inferred from homology"/>
<dbReference type="PATRIC" id="fig|76731.3.peg.3128"/>
<evidence type="ECO:0000256" key="2">
    <source>
        <dbReference type="SAM" id="MobiDB-lite"/>
    </source>
</evidence>
<dbReference type="Pfam" id="PF13412">
    <property type="entry name" value="HTH_24"/>
    <property type="match status" value="1"/>
</dbReference>
<dbReference type="PANTHER" id="PTHR18964">
    <property type="entry name" value="ROK (REPRESSOR, ORF, KINASE) FAMILY"/>
    <property type="match status" value="1"/>
</dbReference>
<dbReference type="InterPro" id="IPR000600">
    <property type="entry name" value="ROK"/>
</dbReference>
<organism evidence="3 4">
    <name type="scientific">Roseateles depolymerans</name>
    <dbReference type="NCBI Taxonomy" id="76731"/>
    <lineage>
        <taxon>Bacteria</taxon>
        <taxon>Pseudomonadati</taxon>
        <taxon>Pseudomonadota</taxon>
        <taxon>Betaproteobacteria</taxon>
        <taxon>Burkholderiales</taxon>
        <taxon>Sphaerotilaceae</taxon>
        <taxon>Roseateles</taxon>
    </lineage>
</organism>
<dbReference type="Proteomes" id="UP000060699">
    <property type="component" value="Chromosome"/>
</dbReference>
<dbReference type="SUPFAM" id="SSF53067">
    <property type="entry name" value="Actin-like ATPase domain"/>
    <property type="match status" value="1"/>
</dbReference>
<keyword evidence="4" id="KW-1185">Reference proteome</keyword>
<feature type="compositionally biased region" description="Polar residues" evidence="2">
    <location>
        <begin position="23"/>
        <end position="32"/>
    </location>
</feature>
<dbReference type="InterPro" id="IPR036390">
    <property type="entry name" value="WH_DNA-bd_sf"/>
</dbReference>
<protein>
    <submittedName>
        <fullName evidence="3">Serine/threonine protein kinase</fullName>
    </submittedName>
</protein>
<comment type="similarity">
    <text evidence="1">Belongs to the ROK (NagC/XylR) family.</text>
</comment>
<feature type="compositionally biased region" description="Acidic residues" evidence="2">
    <location>
        <begin position="1"/>
        <end position="11"/>
    </location>
</feature>
<keyword evidence="3" id="KW-0723">Serine/threonine-protein kinase</keyword>
<evidence type="ECO:0000256" key="1">
    <source>
        <dbReference type="ARBA" id="ARBA00006479"/>
    </source>
</evidence>
<dbReference type="Pfam" id="PF00480">
    <property type="entry name" value="ROK"/>
    <property type="match status" value="1"/>
</dbReference>
<name>A0A0U3MT40_9BURK</name>
<dbReference type="GO" id="GO:0004674">
    <property type="term" value="F:protein serine/threonine kinase activity"/>
    <property type="evidence" value="ECO:0007669"/>
    <property type="project" value="UniProtKB-KW"/>
</dbReference>
<keyword evidence="3" id="KW-0808">Transferase</keyword>
<dbReference type="InterPro" id="IPR036388">
    <property type="entry name" value="WH-like_DNA-bd_sf"/>
</dbReference>
<sequence>MPAFTADDDTSADTAPRRAAGSGLSTRGSNQGGLRQYNERVVLQALRLHGPLPGADLARLTGLTAQTVSLITKRLLDEGYLRKGAPVRGKVGQPSVPLSLNPQGAYAIGLKVGRRQLDTLLVDFTGEVQGRWSWPYAFPDPDELLPEITRRLAAIRRKLGPEARDRVCGVGIGAPLALGGWQSLLGVAPEQASRWAGVNLRDEVAQRCEWPVLSMKDTSAACVAELVAGRGRGLHSFLYVFVDTFIGGGLVIDGHLHTGAKGNAGAVGSMPLGPTGAGGAARQLLSVASLHTLEQAWLAAGLSLAESEQTLQAPWRPVTEHWLAQSAPALAHAIHSAACLLDLDGVIIDGVLSRELLGALIRQTEAVMQGPAWEGVTPPRLLQGSVGADAAALGGALLPLHANFAPDRELFLKEAVA</sequence>
<dbReference type="InterPro" id="IPR043129">
    <property type="entry name" value="ATPase_NBD"/>
</dbReference>
<dbReference type="CDD" id="cd23763">
    <property type="entry name" value="ASKHA_ATPase_ROK"/>
    <property type="match status" value="1"/>
</dbReference>
<keyword evidence="3" id="KW-0418">Kinase</keyword>
<dbReference type="GO" id="GO:0003700">
    <property type="term" value="F:DNA-binding transcription factor activity"/>
    <property type="evidence" value="ECO:0007669"/>
    <property type="project" value="InterPro"/>
</dbReference>
<dbReference type="RefSeq" id="WP_083525672.1">
    <property type="nucleotide sequence ID" value="NZ_CP013729.1"/>
</dbReference>
<reference evidence="3 4" key="1">
    <citation type="submission" date="2015-12" db="EMBL/GenBank/DDBJ databases">
        <title>Complete genome of Roseateles depolymerans KCTC 42856.</title>
        <authorList>
            <person name="Kim K.M."/>
        </authorList>
    </citation>
    <scope>NUCLEOTIDE SEQUENCE [LARGE SCALE GENOMIC DNA]</scope>
    <source>
        <strain evidence="3 4">KCTC 42856</strain>
    </source>
</reference>
<dbReference type="Gene3D" id="1.10.10.10">
    <property type="entry name" value="Winged helix-like DNA-binding domain superfamily/Winged helix DNA-binding domain"/>
    <property type="match status" value="1"/>
</dbReference>
<dbReference type="Gene3D" id="3.30.420.40">
    <property type="match status" value="2"/>
</dbReference>
<dbReference type="AlphaFoldDB" id="A0A0U3MT40"/>
<gene>
    <name evidence="3" type="ORF">RD2015_3053</name>
</gene>
<dbReference type="STRING" id="76731.RD2015_3053"/>
<dbReference type="KEGG" id="rdp:RD2015_3053"/>
<evidence type="ECO:0000313" key="3">
    <source>
        <dbReference type="EMBL" id="ALV07514.1"/>
    </source>
</evidence>